<name>A0A5J6L9V3_9GAMM</name>
<evidence type="ECO:0000256" key="3">
    <source>
        <dbReference type="ARBA" id="ARBA00022729"/>
    </source>
</evidence>
<dbReference type="InterPro" id="IPR036944">
    <property type="entry name" value="PPIase_FKBP_N_sf"/>
</dbReference>
<dbReference type="EC" id="5.2.1.8" evidence="7"/>
<dbReference type="GO" id="GO:0016020">
    <property type="term" value="C:membrane"/>
    <property type="evidence" value="ECO:0007669"/>
    <property type="project" value="InterPro"/>
</dbReference>
<dbReference type="Proteomes" id="UP000325606">
    <property type="component" value="Chromosome"/>
</dbReference>
<evidence type="ECO:0000313" key="11">
    <source>
        <dbReference type="Proteomes" id="UP000325606"/>
    </source>
</evidence>
<dbReference type="InterPro" id="IPR000774">
    <property type="entry name" value="PPIase_FKBP_N"/>
</dbReference>
<reference evidence="10 11" key="1">
    <citation type="submission" date="2019-09" db="EMBL/GenBank/DDBJ databases">
        <title>Nitrincola iocasae sp. nov., a bacterium isolated from the sediment collected at a cold seep field in South China Sea.</title>
        <authorList>
            <person name="Zhang H."/>
            <person name="Wang H."/>
            <person name="Li C."/>
        </authorList>
    </citation>
    <scope>NUCLEOTIDE SEQUENCE [LARGE SCALE GENOMIC DNA]</scope>
    <source>
        <strain evidence="10 11">KXZD1103</strain>
    </source>
</reference>
<accession>A0A5J6L9V3</accession>
<dbReference type="PROSITE" id="PS50059">
    <property type="entry name" value="FKBP_PPIASE"/>
    <property type="match status" value="1"/>
</dbReference>
<evidence type="ECO:0000256" key="8">
    <source>
        <dbReference type="SAM" id="SignalP"/>
    </source>
</evidence>
<dbReference type="SUPFAM" id="SSF54534">
    <property type="entry name" value="FKBP-like"/>
    <property type="match status" value="1"/>
</dbReference>
<evidence type="ECO:0000256" key="2">
    <source>
        <dbReference type="ARBA" id="ARBA00006577"/>
    </source>
</evidence>
<dbReference type="InterPro" id="IPR046357">
    <property type="entry name" value="PPIase_dom_sf"/>
</dbReference>
<dbReference type="GO" id="GO:0006457">
    <property type="term" value="P:protein folding"/>
    <property type="evidence" value="ECO:0007669"/>
    <property type="project" value="InterPro"/>
</dbReference>
<comment type="catalytic activity">
    <reaction evidence="1 6 7">
        <text>[protein]-peptidylproline (omega=180) = [protein]-peptidylproline (omega=0)</text>
        <dbReference type="Rhea" id="RHEA:16237"/>
        <dbReference type="Rhea" id="RHEA-COMP:10747"/>
        <dbReference type="Rhea" id="RHEA-COMP:10748"/>
        <dbReference type="ChEBI" id="CHEBI:83833"/>
        <dbReference type="ChEBI" id="CHEBI:83834"/>
        <dbReference type="EC" id="5.2.1.8"/>
    </reaction>
</comment>
<evidence type="ECO:0000313" key="10">
    <source>
        <dbReference type="EMBL" id="QEW05156.1"/>
    </source>
</evidence>
<dbReference type="Pfam" id="PF00254">
    <property type="entry name" value="FKBP_C"/>
    <property type="match status" value="1"/>
</dbReference>
<keyword evidence="4 6" id="KW-0697">Rotamase</keyword>
<gene>
    <name evidence="10" type="ORF">F5I99_00815</name>
</gene>
<sequence length="234" mass="25142">MKKIALAVMMAGSVSLAQGVHAQTLTSDEQKLSYSLGVMIGENILIQDFETLDTEAFRQGIDTVYGNQEALMTEEEIMATMQAFQQQQMQAQQAAFAEMAAENLEKGQAYLAENGKKSGVTTTESGLQYEQLEAGEGASPSVSDVVKVHYRGSLIDGTEFDSSYARGEPVSFPLNGVIGGWTEGLQLMKTGEKARLVIPADLAYGANGMGNAIGPNETLVFEVELIEVNPETDN</sequence>
<organism evidence="10 11">
    <name type="scientific">Nitrincola iocasae</name>
    <dbReference type="NCBI Taxonomy" id="2614693"/>
    <lineage>
        <taxon>Bacteria</taxon>
        <taxon>Pseudomonadati</taxon>
        <taxon>Pseudomonadota</taxon>
        <taxon>Gammaproteobacteria</taxon>
        <taxon>Oceanospirillales</taxon>
        <taxon>Oceanospirillaceae</taxon>
        <taxon>Nitrincola</taxon>
    </lineage>
</organism>
<dbReference type="RefSeq" id="WP_151053221.1">
    <property type="nucleotide sequence ID" value="NZ_CP044222.1"/>
</dbReference>
<dbReference type="KEGG" id="nik:F5I99_00815"/>
<feature type="domain" description="PPIase FKBP-type" evidence="9">
    <location>
        <begin position="143"/>
        <end position="229"/>
    </location>
</feature>
<feature type="chain" id="PRO_5023914567" description="Peptidyl-prolyl cis-trans isomerase" evidence="8">
    <location>
        <begin position="23"/>
        <end position="234"/>
    </location>
</feature>
<feature type="signal peptide" evidence="8">
    <location>
        <begin position="1"/>
        <end position="22"/>
    </location>
</feature>
<proteinExistence type="inferred from homology"/>
<dbReference type="PANTHER" id="PTHR43811:SF19">
    <property type="entry name" value="39 KDA FK506-BINDING NUCLEAR PROTEIN"/>
    <property type="match status" value="1"/>
</dbReference>
<evidence type="ECO:0000256" key="7">
    <source>
        <dbReference type="RuleBase" id="RU003915"/>
    </source>
</evidence>
<evidence type="ECO:0000256" key="1">
    <source>
        <dbReference type="ARBA" id="ARBA00000971"/>
    </source>
</evidence>
<dbReference type="Gene3D" id="1.10.287.460">
    <property type="entry name" value="Peptidyl-prolyl cis-trans isomerase, FKBP-type, N-terminal domain"/>
    <property type="match status" value="1"/>
</dbReference>
<evidence type="ECO:0000256" key="5">
    <source>
        <dbReference type="ARBA" id="ARBA00023235"/>
    </source>
</evidence>
<protein>
    <recommendedName>
        <fullName evidence="7">Peptidyl-prolyl cis-trans isomerase</fullName>
        <ecNumber evidence="7">5.2.1.8</ecNumber>
    </recommendedName>
</protein>
<dbReference type="InterPro" id="IPR008104">
    <property type="entry name" value="INFPOTNTIATR"/>
</dbReference>
<dbReference type="GO" id="GO:0003755">
    <property type="term" value="F:peptidyl-prolyl cis-trans isomerase activity"/>
    <property type="evidence" value="ECO:0007669"/>
    <property type="project" value="UniProtKB-UniRule"/>
</dbReference>
<dbReference type="EMBL" id="CP044222">
    <property type="protein sequence ID" value="QEW05156.1"/>
    <property type="molecule type" value="Genomic_DNA"/>
</dbReference>
<evidence type="ECO:0000256" key="6">
    <source>
        <dbReference type="PROSITE-ProRule" id="PRU00277"/>
    </source>
</evidence>
<keyword evidence="5 6" id="KW-0413">Isomerase</keyword>
<dbReference type="FunFam" id="3.10.50.40:FF:000045">
    <property type="entry name" value="Peptidyl-prolyl cis-trans isomerase"/>
    <property type="match status" value="1"/>
</dbReference>
<dbReference type="InterPro" id="IPR001179">
    <property type="entry name" value="PPIase_FKBP_dom"/>
</dbReference>
<dbReference type="PANTHER" id="PTHR43811">
    <property type="entry name" value="FKBP-TYPE PEPTIDYL-PROLYL CIS-TRANS ISOMERASE FKPA"/>
    <property type="match status" value="1"/>
</dbReference>
<comment type="similarity">
    <text evidence="2 7">Belongs to the FKBP-type PPIase family.</text>
</comment>
<dbReference type="Gene3D" id="3.10.50.40">
    <property type="match status" value="1"/>
</dbReference>
<dbReference type="PRINTS" id="PR01730">
    <property type="entry name" value="INFPOTNTIATR"/>
</dbReference>
<keyword evidence="11" id="KW-1185">Reference proteome</keyword>
<keyword evidence="3 8" id="KW-0732">Signal</keyword>
<dbReference type="Pfam" id="PF01346">
    <property type="entry name" value="FKBP_N"/>
    <property type="match status" value="1"/>
</dbReference>
<evidence type="ECO:0000256" key="4">
    <source>
        <dbReference type="ARBA" id="ARBA00023110"/>
    </source>
</evidence>
<evidence type="ECO:0000259" key="9">
    <source>
        <dbReference type="PROSITE" id="PS50059"/>
    </source>
</evidence>
<dbReference type="AlphaFoldDB" id="A0A5J6L9V3"/>